<organism evidence="2 3">
    <name type="scientific">Kroppenstedtia sanguinis</name>
    <dbReference type="NCBI Taxonomy" id="1380684"/>
    <lineage>
        <taxon>Bacteria</taxon>
        <taxon>Bacillati</taxon>
        <taxon>Bacillota</taxon>
        <taxon>Bacilli</taxon>
        <taxon>Bacillales</taxon>
        <taxon>Thermoactinomycetaceae</taxon>
        <taxon>Kroppenstedtia</taxon>
    </lineage>
</organism>
<evidence type="ECO:0000313" key="2">
    <source>
        <dbReference type="EMBL" id="MFD1427978.1"/>
    </source>
</evidence>
<sequence length="328" mass="36698">MYGSEGGVELLLLSEVLKQKLEETNRDLRRVYPPDVFNRDQIRERLQSIGHMDLAGRWDGEQLKKWLGQETLVGVDGSVNTTPGTHPHTLSVFQALAKGTRGEEKWSADLYTPLLEKEEEEGEEGQLAREAKHRGRLLAGLEIQVALYAIRNWTPRVVMMDGSLLHFLIDHAEGWDELVEVAEQAGVLLVGVTEEIGTKSLARALFPEQGNYSDREILFGVMKPGEAYISPEMDPAGTGLWKTVLSPAKHPQPVGVDGLLSQSDAREDLVRLVHTLTPAQGRGIPLWLDIVDQEVRVTDALVQAMVEQYIDPDLRHRLLVPKRSDRIL</sequence>
<comment type="caution">
    <text evidence="2">The sequence shown here is derived from an EMBL/GenBank/DDBJ whole genome shotgun (WGS) entry which is preliminary data.</text>
</comment>
<name>A0ABW4CBM2_9BACL</name>
<evidence type="ECO:0000259" key="1">
    <source>
        <dbReference type="SMART" id="SM00933"/>
    </source>
</evidence>
<dbReference type="Proteomes" id="UP001597282">
    <property type="component" value="Unassembled WGS sequence"/>
</dbReference>
<gene>
    <name evidence="2" type="ORF">ACFQ4Y_13810</name>
</gene>
<dbReference type="InterPro" id="IPR018977">
    <property type="entry name" value="NurA_domain"/>
</dbReference>
<dbReference type="Pfam" id="PF09376">
    <property type="entry name" value="NurA"/>
    <property type="match status" value="1"/>
</dbReference>
<reference evidence="3" key="1">
    <citation type="journal article" date="2019" name="Int. J. Syst. Evol. Microbiol.">
        <title>The Global Catalogue of Microorganisms (GCM) 10K type strain sequencing project: providing services to taxonomists for standard genome sequencing and annotation.</title>
        <authorList>
            <consortium name="The Broad Institute Genomics Platform"/>
            <consortium name="The Broad Institute Genome Sequencing Center for Infectious Disease"/>
            <person name="Wu L."/>
            <person name="Ma J."/>
        </authorList>
    </citation>
    <scope>NUCLEOTIDE SEQUENCE [LARGE SCALE GENOMIC DNA]</scope>
    <source>
        <strain evidence="3">S1</strain>
    </source>
</reference>
<feature type="domain" description="NurA" evidence="1">
    <location>
        <begin position="70"/>
        <end position="297"/>
    </location>
</feature>
<protein>
    <submittedName>
        <fullName evidence="2">DNA double-strand break repair nuclease NurA</fullName>
    </submittedName>
</protein>
<accession>A0ABW4CBM2</accession>
<evidence type="ECO:0000313" key="3">
    <source>
        <dbReference type="Proteomes" id="UP001597282"/>
    </source>
</evidence>
<dbReference type="SMART" id="SM00933">
    <property type="entry name" value="NurA"/>
    <property type="match status" value="1"/>
</dbReference>
<keyword evidence="3" id="KW-1185">Reference proteome</keyword>
<dbReference type="EMBL" id="JBHTNU010000015">
    <property type="protein sequence ID" value="MFD1427978.1"/>
    <property type="molecule type" value="Genomic_DNA"/>
</dbReference>
<proteinExistence type="predicted"/>